<protein>
    <submittedName>
        <fullName evidence="4">Remorin_N domain-containing protein</fullName>
    </submittedName>
</protein>
<evidence type="ECO:0000313" key="3">
    <source>
        <dbReference type="Proteomes" id="UP000050761"/>
    </source>
</evidence>
<accession>A0A3P7WYB3</accession>
<feature type="compositionally biased region" description="Polar residues" evidence="1">
    <location>
        <begin position="1"/>
        <end position="11"/>
    </location>
</feature>
<sequence length="105" mass="11959">MKLQTDLSSSIKPEWTMDKEKALQQSKEETTEEALAKVFSEEKPKLTVKIAEVAKTTAVTLWEIKKDTCCLLPQNSPLLSDRCVLSKLPGLRQIKQKFRPRQTKA</sequence>
<reference evidence="4" key="2">
    <citation type="submission" date="2019-09" db="UniProtKB">
        <authorList>
            <consortium name="WormBaseParasite"/>
        </authorList>
    </citation>
    <scope>IDENTIFICATION</scope>
</reference>
<feature type="compositionally biased region" description="Basic and acidic residues" evidence="1">
    <location>
        <begin position="15"/>
        <end position="27"/>
    </location>
</feature>
<feature type="region of interest" description="Disordered" evidence="1">
    <location>
        <begin position="1"/>
        <end position="27"/>
    </location>
</feature>
<evidence type="ECO:0000313" key="2">
    <source>
        <dbReference type="EMBL" id="VDO65676.1"/>
    </source>
</evidence>
<gene>
    <name evidence="2" type="ORF">HPBE_LOCUS5739</name>
</gene>
<proteinExistence type="predicted"/>
<dbReference type="Proteomes" id="UP000050761">
    <property type="component" value="Unassembled WGS sequence"/>
</dbReference>
<dbReference type="WBParaSite" id="HPBE_0000573801-mRNA-1">
    <property type="protein sequence ID" value="HPBE_0000573801-mRNA-1"/>
    <property type="gene ID" value="HPBE_0000573801"/>
</dbReference>
<accession>A0A183FGG1</accession>
<keyword evidence="3" id="KW-1185">Reference proteome</keyword>
<organism evidence="3 4">
    <name type="scientific">Heligmosomoides polygyrus</name>
    <name type="common">Parasitic roundworm</name>
    <dbReference type="NCBI Taxonomy" id="6339"/>
    <lineage>
        <taxon>Eukaryota</taxon>
        <taxon>Metazoa</taxon>
        <taxon>Ecdysozoa</taxon>
        <taxon>Nematoda</taxon>
        <taxon>Chromadorea</taxon>
        <taxon>Rhabditida</taxon>
        <taxon>Rhabditina</taxon>
        <taxon>Rhabditomorpha</taxon>
        <taxon>Strongyloidea</taxon>
        <taxon>Heligmosomidae</taxon>
        <taxon>Heligmosomoides</taxon>
    </lineage>
</organism>
<name>A0A183FGG1_HELPZ</name>
<evidence type="ECO:0000256" key="1">
    <source>
        <dbReference type="SAM" id="MobiDB-lite"/>
    </source>
</evidence>
<evidence type="ECO:0000313" key="4">
    <source>
        <dbReference type="WBParaSite" id="HPBE_0000573801-mRNA-1"/>
    </source>
</evidence>
<reference evidence="2 3" key="1">
    <citation type="submission" date="2018-11" db="EMBL/GenBank/DDBJ databases">
        <authorList>
            <consortium name="Pathogen Informatics"/>
        </authorList>
    </citation>
    <scope>NUCLEOTIDE SEQUENCE [LARGE SCALE GENOMIC DNA]</scope>
</reference>
<dbReference type="EMBL" id="UZAH01025531">
    <property type="protein sequence ID" value="VDO65676.1"/>
    <property type="molecule type" value="Genomic_DNA"/>
</dbReference>
<dbReference type="OrthoDB" id="5850606at2759"/>
<dbReference type="AlphaFoldDB" id="A0A183FGG1"/>